<evidence type="ECO:0000313" key="2">
    <source>
        <dbReference type="EMBL" id="MCW8108253.1"/>
    </source>
</evidence>
<name>A0ABT3P655_9ALTE</name>
<reference evidence="2" key="1">
    <citation type="submission" date="2022-11" db="EMBL/GenBank/DDBJ databases">
        <title>Alteromonas sp. nov., isolated from sea water of the Qingdao.</title>
        <authorList>
            <person name="Wang Q."/>
        </authorList>
    </citation>
    <scope>NUCLEOTIDE SEQUENCE</scope>
    <source>
        <strain evidence="2">ASW11-7</strain>
    </source>
</reference>
<organism evidence="2 3">
    <name type="scientific">Alteromonas aquimaris</name>
    <dbReference type="NCBI Taxonomy" id="2998417"/>
    <lineage>
        <taxon>Bacteria</taxon>
        <taxon>Pseudomonadati</taxon>
        <taxon>Pseudomonadota</taxon>
        <taxon>Gammaproteobacteria</taxon>
        <taxon>Alteromonadales</taxon>
        <taxon>Alteromonadaceae</taxon>
        <taxon>Alteromonas/Salinimonas group</taxon>
        <taxon>Alteromonas</taxon>
    </lineage>
</organism>
<proteinExistence type="predicted"/>
<protein>
    <submittedName>
        <fullName evidence="2">DUF883 domain-containing protein</fullName>
    </submittedName>
</protein>
<dbReference type="RefSeq" id="WP_265616951.1">
    <property type="nucleotide sequence ID" value="NZ_JAPFRD010000009.1"/>
</dbReference>
<feature type="region of interest" description="Disordered" evidence="1">
    <location>
        <begin position="55"/>
        <end position="77"/>
    </location>
</feature>
<evidence type="ECO:0000256" key="1">
    <source>
        <dbReference type="SAM" id="MobiDB-lite"/>
    </source>
</evidence>
<dbReference type="EMBL" id="JAPFRD010000009">
    <property type="protein sequence ID" value="MCW8108253.1"/>
    <property type="molecule type" value="Genomic_DNA"/>
</dbReference>
<accession>A0ABT3P655</accession>
<dbReference type="Proteomes" id="UP001142810">
    <property type="component" value="Unassembled WGS sequence"/>
</dbReference>
<evidence type="ECO:0000313" key="3">
    <source>
        <dbReference type="Proteomes" id="UP001142810"/>
    </source>
</evidence>
<comment type="caution">
    <text evidence="2">The sequence shown here is derived from an EMBL/GenBank/DDBJ whole genome shotgun (WGS) entry which is preliminary data.</text>
</comment>
<feature type="region of interest" description="Disordered" evidence="1">
    <location>
        <begin position="1"/>
        <end position="40"/>
    </location>
</feature>
<feature type="compositionally biased region" description="Polar residues" evidence="1">
    <location>
        <begin position="1"/>
        <end position="13"/>
    </location>
</feature>
<keyword evidence="3" id="KW-1185">Reference proteome</keyword>
<gene>
    <name evidence="2" type="ORF">OPS25_07075</name>
</gene>
<feature type="compositionally biased region" description="Polar residues" evidence="1">
    <location>
        <begin position="25"/>
        <end position="35"/>
    </location>
</feature>
<sequence length="118" mass="12618">MATHATHSSTPGNATAPGNVAGDTRANSVSDNSHPVTDKLKDTLHTSVDKLAGSAARAEENLRKSAHDSAENWEKRKVEAEQKWQTSSIRKYAVENPLTTAGIAFAAGMLLTSIFRSK</sequence>
<feature type="compositionally biased region" description="Basic and acidic residues" evidence="1">
    <location>
        <begin position="57"/>
        <end position="77"/>
    </location>
</feature>